<sequence length="63" mass="6297">MAGLPEPACEVRSALVVAAGEFTDDVLGAVGALPEYALRAAVKTLVGRELVVVRGTGTSSGTP</sequence>
<organism evidence="1 2">
    <name type="scientific">Streptomyces albiflavescens</name>
    <dbReference type="NCBI Taxonomy" id="1623582"/>
    <lineage>
        <taxon>Bacteria</taxon>
        <taxon>Bacillati</taxon>
        <taxon>Actinomycetota</taxon>
        <taxon>Actinomycetes</taxon>
        <taxon>Kitasatosporales</taxon>
        <taxon>Streptomycetaceae</taxon>
        <taxon>Streptomyces</taxon>
    </lineage>
</organism>
<keyword evidence="2" id="KW-1185">Reference proteome</keyword>
<accession>A0A918CY89</accession>
<dbReference type="RefSeq" id="WP_189183727.1">
    <property type="nucleotide sequence ID" value="NZ_BMMM01000001.1"/>
</dbReference>
<proteinExistence type="predicted"/>
<dbReference type="Proteomes" id="UP000600365">
    <property type="component" value="Unassembled WGS sequence"/>
</dbReference>
<name>A0A918CY89_9ACTN</name>
<gene>
    <name evidence="1" type="ORF">GCM10011579_000210</name>
</gene>
<comment type="caution">
    <text evidence="1">The sequence shown here is derived from an EMBL/GenBank/DDBJ whole genome shotgun (WGS) entry which is preliminary data.</text>
</comment>
<dbReference type="EMBL" id="BMMM01000001">
    <property type="protein sequence ID" value="GGN47988.1"/>
    <property type="molecule type" value="Genomic_DNA"/>
</dbReference>
<dbReference type="AlphaFoldDB" id="A0A918CY89"/>
<evidence type="ECO:0000313" key="2">
    <source>
        <dbReference type="Proteomes" id="UP000600365"/>
    </source>
</evidence>
<protein>
    <submittedName>
        <fullName evidence="1">Uncharacterized protein</fullName>
    </submittedName>
</protein>
<reference evidence="1 2" key="1">
    <citation type="journal article" date="2014" name="Int. J. Syst. Evol. Microbiol.">
        <title>Complete genome sequence of Corynebacterium casei LMG S-19264T (=DSM 44701T), isolated from a smear-ripened cheese.</title>
        <authorList>
            <consortium name="US DOE Joint Genome Institute (JGI-PGF)"/>
            <person name="Walter F."/>
            <person name="Albersmeier A."/>
            <person name="Kalinowski J."/>
            <person name="Ruckert C."/>
        </authorList>
    </citation>
    <scope>NUCLEOTIDE SEQUENCE [LARGE SCALE GENOMIC DNA]</scope>
    <source>
        <strain evidence="1 2">CGMCC 4.7111</strain>
    </source>
</reference>
<evidence type="ECO:0000313" key="1">
    <source>
        <dbReference type="EMBL" id="GGN47988.1"/>
    </source>
</evidence>